<dbReference type="SUPFAM" id="SSF89028">
    <property type="entry name" value="Cobalamin adenosyltransferase-like"/>
    <property type="match status" value="1"/>
</dbReference>
<evidence type="ECO:0000256" key="2">
    <source>
        <dbReference type="ARBA" id="ARBA00011233"/>
    </source>
</evidence>
<dbReference type="AlphaFoldDB" id="A0A4Z0ZTK5"/>
<dbReference type="Pfam" id="PF01923">
    <property type="entry name" value="Cob_adeno_trans"/>
    <property type="match status" value="1"/>
</dbReference>
<evidence type="ECO:0000259" key="7">
    <source>
        <dbReference type="Pfam" id="PF01923"/>
    </source>
</evidence>
<dbReference type="PANTHER" id="PTHR12213">
    <property type="entry name" value="CORRINOID ADENOSYLTRANSFERASE"/>
    <property type="match status" value="1"/>
</dbReference>
<evidence type="ECO:0000313" key="9">
    <source>
        <dbReference type="Proteomes" id="UP000297567"/>
    </source>
</evidence>
<comment type="similarity">
    <text evidence="1 6">Belongs to the Cob(I)alamin adenosyltransferase family.</text>
</comment>
<evidence type="ECO:0000256" key="5">
    <source>
        <dbReference type="ARBA" id="ARBA00022840"/>
    </source>
</evidence>
<evidence type="ECO:0000256" key="4">
    <source>
        <dbReference type="ARBA" id="ARBA00022741"/>
    </source>
</evidence>
<comment type="subunit">
    <text evidence="2">Homotrimer.</text>
</comment>
<dbReference type="UniPathway" id="UPA00148">
    <property type="reaction ID" value="UER00233"/>
</dbReference>
<dbReference type="FunFam" id="1.20.1200.10:FF:000001">
    <property type="entry name" value="Cob(I)yrinic acid a,c-diamide adenosyltransferase"/>
    <property type="match status" value="1"/>
</dbReference>
<evidence type="ECO:0000256" key="3">
    <source>
        <dbReference type="ARBA" id="ARBA00022679"/>
    </source>
</evidence>
<comment type="catalytic activity">
    <reaction evidence="6">
        <text>2 cob(II)yrinate a,c diamide + reduced [electron-transfer flavoprotein] + 2 ATP = 2 adenosylcob(III)yrinate a,c-diamide + 2 triphosphate + oxidized [electron-transfer flavoprotein] + 3 H(+)</text>
        <dbReference type="Rhea" id="RHEA:11528"/>
        <dbReference type="Rhea" id="RHEA-COMP:10685"/>
        <dbReference type="Rhea" id="RHEA-COMP:10686"/>
        <dbReference type="ChEBI" id="CHEBI:15378"/>
        <dbReference type="ChEBI" id="CHEBI:18036"/>
        <dbReference type="ChEBI" id="CHEBI:30616"/>
        <dbReference type="ChEBI" id="CHEBI:57692"/>
        <dbReference type="ChEBI" id="CHEBI:58307"/>
        <dbReference type="ChEBI" id="CHEBI:58503"/>
        <dbReference type="ChEBI" id="CHEBI:58537"/>
        <dbReference type="EC" id="2.5.1.17"/>
    </reaction>
</comment>
<evidence type="ECO:0000313" key="8">
    <source>
        <dbReference type="EMBL" id="TGL69043.1"/>
    </source>
</evidence>
<dbReference type="GO" id="GO:0009236">
    <property type="term" value="P:cobalamin biosynthetic process"/>
    <property type="evidence" value="ECO:0007669"/>
    <property type="project" value="UniProtKB-UniRule"/>
</dbReference>
<accession>A0A4Z0ZTK5</accession>
<comment type="caution">
    <text evidence="8">The sequence shown here is derived from an EMBL/GenBank/DDBJ whole genome shotgun (WGS) entry which is preliminary data.</text>
</comment>
<keyword evidence="9" id="KW-1185">Reference proteome</keyword>
<dbReference type="RefSeq" id="WP_135641769.1">
    <property type="nucleotide sequence ID" value="NZ_RQGH01000015.1"/>
</dbReference>
<evidence type="ECO:0000256" key="1">
    <source>
        <dbReference type="ARBA" id="ARBA00007487"/>
    </source>
</evidence>
<dbReference type="EMBL" id="RQGH01000015">
    <property type="protein sequence ID" value="TGL69043.1"/>
    <property type="molecule type" value="Genomic_DNA"/>
</dbReference>
<evidence type="ECO:0000256" key="6">
    <source>
        <dbReference type="RuleBase" id="RU366026"/>
    </source>
</evidence>
<dbReference type="Proteomes" id="UP000297567">
    <property type="component" value="Unassembled WGS sequence"/>
</dbReference>
<protein>
    <recommendedName>
        <fullName evidence="6">Corrinoid adenosyltransferase</fullName>
        <ecNumber evidence="6">2.5.1.17</ecNumber>
    </recommendedName>
    <alternativeName>
        <fullName evidence="6">Cob(II)alamin adenosyltransferase</fullName>
    </alternativeName>
    <alternativeName>
        <fullName evidence="6">Cob(II)yrinic acid a,c-diamide adenosyltransferase</fullName>
    </alternativeName>
    <alternativeName>
        <fullName evidence="6">Cobinamide/cobalamin adenosyltransferase</fullName>
    </alternativeName>
</protein>
<comment type="catalytic activity">
    <reaction evidence="6">
        <text>2 cob(II)alamin + reduced [electron-transfer flavoprotein] + 2 ATP = 2 adenosylcob(III)alamin + 2 triphosphate + oxidized [electron-transfer flavoprotein] + 3 H(+)</text>
        <dbReference type="Rhea" id="RHEA:28671"/>
        <dbReference type="Rhea" id="RHEA-COMP:10685"/>
        <dbReference type="Rhea" id="RHEA-COMP:10686"/>
        <dbReference type="ChEBI" id="CHEBI:15378"/>
        <dbReference type="ChEBI" id="CHEBI:16304"/>
        <dbReference type="ChEBI" id="CHEBI:18036"/>
        <dbReference type="ChEBI" id="CHEBI:18408"/>
        <dbReference type="ChEBI" id="CHEBI:30616"/>
        <dbReference type="ChEBI" id="CHEBI:57692"/>
        <dbReference type="ChEBI" id="CHEBI:58307"/>
        <dbReference type="EC" id="2.5.1.17"/>
    </reaction>
</comment>
<sequence length="190" mass="21434">MKIYTKFGDGGQTYLASGKKVAKTDRRVDLYGTCDELNSTIGLALSLGKDLTIEKPFLQYLQGIQSFLFEIGSELAGYVPKDAKDGTVVNAEDVLSIENEIDRLMEFLPEIKFFILPGGSEMASALHMARTVCRRLERDLLVYVENGGEIHKDLRIYLNRLSDYLFTAARFVNFSIGQEETIWQSRTKSN</sequence>
<dbReference type="EC" id="2.5.1.17" evidence="6"/>
<gene>
    <name evidence="8" type="ORF">EHQ62_08205</name>
</gene>
<reference evidence="8" key="1">
    <citation type="journal article" date="2019" name="PLoS Negl. Trop. Dis.">
        <title>Revisiting the worldwide diversity of Leptospira species in the environment.</title>
        <authorList>
            <person name="Vincent A.T."/>
            <person name="Schiettekatte O."/>
            <person name="Bourhy P."/>
            <person name="Veyrier F.J."/>
            <person name="Picardeau M."/>
        </authorList>
    </citation>
    <scope>NUCLEOTIDE SEQUENCE [LARGE SCALE GENOMIC DNA]</scope>
    <source>
        <strain evidence="8">201702451</strain>
    </source>
</reference>
<feature type="domain" description="Cobalamin adenosyltransferase-like" evidence="7">
    <location>
        <begin position="3"/>
        <end position="172"/>
    </location>
</feature>
<dbReference type="GO" id="GO:0005524">
    <property type="term" value="F:ATP binding"/>
    <property type="evidence" value="ECO:0007669"/>
    <property type="project" value="UniProtKB-UniRule"/>
</dbReference>
<dbReference type="PANTHER" id="PTHR12213:SF0">
    <property type="entry name" value="CORRINOID ADENOSYLTRANSFERASE MMAB"/>
    <property type="match status" value="1"/>
</dbReference>
<dbReference type="NCBIfam" id="TIGR00636">
    <property type="entry name" value="PduO_Nterm"/>
    <property type="match status" value="1"/>
</dbReference>
<name>A0A4Z0ZTK5_9LEPT</name>
<dbReference type="Gene3D" id="1.20.1200.10">
    <property type="entry name" value="Cobalamin adenosyltransferase-like"/>
    <property type="match status" value="1"/>
</dbReference>
<dbReference type="OrthoDB" id="9778896at2"/>
<keyword evidence="4 6" id="KW-0547">Nucleotide-binding</keyword>
<proteinExistence type="inferred from homology"/>
<dbReference type="InterPro" id="IPR029499">
    <property type="entry name" value="PduO-typ"/>
</dbReference>
<keyword evidence="6" id="KW-0169">Cobalamin biosynthesis</keyword>
<dbReference type="InterPro" id="IPR036451">
    <property type="entry name" value="CblAdoTrfase-like_sf"/>
</dbReference>
<dbReference type="InterPro" id="IPR016030">
    <property type="entry name" value="CblAdoTrfase-like"/>
</dbReference>
<keyword evidence="5 6" id="KW-0067">ATP-binding</keyword>
<dbReference type="GO" id="GO:0008817">
    <property type="term" value="F:corrinoid adenosyltransferase activity"/>
    <property type="evidence" value="ECO:0007669"/>
    <property type="project" value="UniProtKB-UniRule"/>
</dbReference>
<organism evidence="8 9">
    <name type="scientific">Leptospira jelokensis</name>
    <dbReference type="NCBI Taxonomy" id="2484931"/>
    <lineage>
        <taxon>Bacteria</taxon>
        <taxon>Pseudomonadati</taxon>
        <taxon>Spirochaetota</taxon>
        <taxon>Spirochaetia</taxon>
        <taxon>Leptospirales</taxon>
        <taxon>Leptospiraceae</taxon>
        <taxon>Leptospira</taxon>
    </lineage>
</organism>
<comment type="pathway">
    <text evidence="6">Cofactor biosynthesis; adenosylcobalamin biosynthesis; adenosylcobalamin from cob(II)yrinate a,c-diamide: step 2/7.</text>
</comment>
<keyword evidence="3 6" id="KW-0808">Transferase</keyword>